<dbReference type="Pfam" id="PF07963">
    <property type="entry name" value="N_methyl"/>
    <property type="match status" value="1"/>
</dbReference>
<dbReference type="GO" id="GO:0043683">
    <property type="term" value="P:type IV pilus assembly"/>
    <property type="evidence" value="ECO:0007669"/>
    <property type="project" value="InterPro"/>
</dbReference>
<accession>A0A4Z1BV08</accession>
<dbReference type="Pfam" id="PF16074">
    <property type="entry name" value="PilW"/>
    <property type="match status" value="1"/>
</dbReference>
<dbReference type="AlphaFoldDB" id="A0A4Z1BV08"/>
<comment type="caution">
    <text evidence="2">The sequence shown here is derived from an EMBL/GenBank/DDBJ whole genome shotgun (WGS) entry which is preliminary data.</text>
</comment>
<keyword evidence="1" id="KW-1133">Transmembrane helix</keyword>
<keyword evidence="3" id="KW-1185">Reference proteome</keyword>
<keyword evidence="1" id="KW-0812">Transmembrane</keyword>
<feature type="transmembrane region" description="Helical" evidence="1">
    <location>
        <begin position="20"/>
        <end position="41"/>
    </location>
</feature>
<name>A0A4Z1BV08_9GAMM</name>
<dbReference type="OrthoDB" id="5296662at2"/>
<dbReference type="Proteomes" id="UP000298325">
    <property type="component" value="Unassembled WGS sequence"/>
</dbReference>
<dbReference type="EMBL" id="SRPF01000005">
    <property type="protein sequence ID" value="TGN38447.1"/>
    <property type="molecule type" value="Genomic_DNA"/>
</dbReference>
<evidence type="ECO:0000313" key="2">
    <source>
        <dbReference type="EMBL" id="TGN38447.1"/>
    </source>
</evidence>
<keyword evidence="1" id="KW-0472">Membrane</keyword>
<dbReference type="PROSITE" id="PS00409">
    <property type="entry name" value="PROKAR_NTER_METHYL"/>
    <property type="match status" value="1"/>
</dbReference>
<protein>
    <submittedName>
        <fullName evidence="2">Prepilin-type cleavage/methylation domain-containing protein</fullName>
    </submittedName>
</protein>
<reference evidence="2 3" key="1">
    <citation type="submission" date="2019-04" db="EMBL/GenBank/DDBJ databases">
        <authorList>
            <person name="Park S."/>
            <person name="Yoon J.-H."/>
        </authorList>
    </citation>
    <scope>NUCLEOTIDE SEQUENCE [LARGE SCALE GENOMIC DNA]</scope>
    <source>
        <strain evidence="2 3">HJM-18</strain>
    </source>
</reference>
<evidence type="ECO:0000313" key="3">
    <source>
        <dbReference type="Proteomes" id="UP000298325"/>
    </source>
</evidence>
<sequence length="368" mass="39277">MRFLNCNPRARQMQTGLSLIELLIALALGLILTLGVVQVFLGSSQTYRLSDSLGKTQENIRFTLGTLQYDARMAGHFGCLIGEPFNQLDETDDDYDEISYGGGAIIGWEAGDTGLGEEFEITSLTAGTGSWSNGSGDAIPDQIEDQMLPGTDFFIVNSGERSPVELDINPSAAANTLGTTGNVDIDQDTILLVIAGDCSGGDLFQKTNQSGDTLTKGSGNAPGNKTPVNEKFNGDYDDDASIYLFKSAAYFIGEGASGEPALFRERLDAGDTSGAVELAEGVENMQILYGVASGVEAAADSYVTAENVTNWDNVVSVRMALLYRTGDFITDVAEAREFNLAGTEITTQSDRRSRVVGMSTVGIRNRLE</sequence>
<proteinExistence type="predicted"/>
<gene>
    <name evidence="2" type="ORF">E5Q11_14850</name>
</gene>
<dbReference type="InterPro" id="IPR032092">
    <property type="entry name" value="PilW"/>
</dbReference>
<organism evidence="2 3">
    <name type="scientific">Marinobacter confluentis</name>
    <dbReference type="NCBI Taxonomy" id="1697557"/>
    <lineage>
        <taxon>Bacteria</taxon>
        <taxon>Pseudomonadati</taxon>
        <taxon>Pseudomonadota</taxon>
        <taxon>Gammaproteobacteria</taxon>
        <taxon>Pseudomonadales</taxon>
        <taxon>Marinobacteraceae</taxon>
        <taxon>Marinobacter</taxon>
    </lineage>
</organism>
<evidence type="ECO:0000256" key="1">
    <source>
        <dbReference type="SAM" id="Phobius"/>
    </source>
</evidence>
<dbReference type="InterPro" id="IPR012902">
    <property type="entry name" value="N_methyl_site"/>
</dbReference>